<comment type="caution">
    <text evidence="6">The sequence shown here is derived from an EMBL/GenBank/DDBJ whole genome shotgun (WGS) entry which is preliminary data.</text>
</comment>
<keyword evidence="3" id="KW-1015">Disulfide bond</keyword>
<dbReference type="InterPro" id="IPR013783">
    <property type="entry name" value="Ig-like_fold"/>
</dbReference>
<comment type="subcellular location">
    <subcellularLocation>
        <location evidence="1">Membrane</location>
        <topology evidence="1">Single-pass type I membrane protein</topology>
    </subcellularLocation>
</comment>
<evidence type="ECO:0000313" key="7">
    <source>
        <dbReference type="Proteomes" id="UP001359485"/>
    </source>
</evidence>
<dbReference type="InterPro" id="IPR051275">
    <property type="entry name" value="Cell_adhesion_signaling"/>
</dbReference>
<accession>A0ABR1B0B8</accession>
<name>A0ABR1B0B8_POLSC</name>
<dbReference type="Proteomes" id="UP001359485">
    <property type="component" value="Unassembled WGS sequence"/>
</dbReference>
<evidence type="ECO:0000256" key="3">
    <source>
        <dbReference type="ARBA" id="ARBA00023157"/>
    </source>
</evidence>
<sequence>MSVQVDVAEMSGAPQVLRHAGTREVLAVRGEEALLRLIVCADPRPKRAIWEWGSEFVEAGKPNGRYQAELIDDEREDCYEARLHVQDVEPSDSRSYYLAVENEKGTDRHAVHLTVRGEFIAPLRTFWVIAERGSPQRLGELAWLVTAEHQAVPPGPHPTPSFLFVLTTPAPPPPQLTTRLGLSTRRDVNNVVKIT</sequence>
<keyword evidence="2" id="KW-0472">Membrane</keyword>
<proteinExistence type="predicted"/>
<keyword evidence="5" id="KW-0393">Immunoglobulin domain</keyword>
<evidence type="ECO:0000256" key="4">
    <source>
        <dbReference type="ARBA" id="ARBA00023180"/>
    </source>
</evidence>
<keyword evidence="4" id="KW-0325">Glycoprotein</keyword>
<dbReference type="InterPro" id="IPR036179">
    <property type="entry name" value="Ig-like_dom_sf"/>
</dbReference>
<evidence type="ECO:0000256" key="2">
    <source>
        <dbReference type="ARBA" id="ARBA00023136"/>
    </source>
</evidence>
<dbReference type="PANTHER" id="PTHR11640:SF154">
    <property type="entry name" value="IRREGULAR CHIASM C-ROUGHEST PROTEIN-LIKE PROTEIN"/>
    <property type="match status" value="1"/>
</dbReference>
<dbReference type="SUPFAM" id="SSF48726">
    <property type="entry name" value="Immunoglobulin"/>
    <property type="match status" value="1"/>
</dbReference>
<dbReference type="Gene3D" id="2.60.40.10">
    <property type="entry name" value="Immunoglobulins"/>
    <property type="match status" value="1"/>
</dbReference>
<dbReference type="PANTHER" id="PTHR11640">
    <property type="entry name" value="NEPHRIN"/>
    <property type="match status" value="1"/>
</dbReference>
<keyword evidence="7" id="KW-1185">Reference proteome</keyword>
<evidence type="ECO:0000256" key="1">
    <source>
        <dbReference type="ARBA" id="ARBA00004479"/>
    </source>
</evidence>
<gene>
    <name evidence="6" type="ORF">RUM44_007252</name>
</gene>
<evidence type="ECO:0000313" key="6">
    <source>
        <dbReference type="EMBL" id="KAK6632221.1"/>
    </source>
</evidence>
<protein>
    <recommendedName>
        <fullName evidence="8">Immunoglobulin I-set domain-containing protein</fullName>
    </recommendedName>
</protein>
<evidence type="ECO:0008006" key="8">
    <source>
        <dbReference type="Google" id="ProtNLM"/>
    </source>
</evidence>
<reference evidence="6 7" key="1">
    <citation type="submission" date="2023-09" db="EMBL/GenBank/DDBJ databases">
        <title>Genomes of two closely related lineages of the louse Polyplax serrata with different host specificities.</title>
        <authorList>
            <person name="Martinu J."/>
            <person name="Tarabai H."/>
            <person name="Stefka J."/>
            <person name="Hypsa V."/>
        </authorList>
    </citation>
    <scope>NUCLEOTIDE SEQUENCE [LARGE SCALE GENOMIC DNA]</scope>
    <source>
        <strain evidence="6">98ZLc_SE</strain>
    </source>
</reference>
<organism evidence="6 7">
    <name type="scientific">Polyplax serrata</name>
    <name type="common">Common mouse louse</name>
    <dbReference type="NCBI Taxonomy" id="468196"/>
    <lineage>
        <taxon>Eukaryota</taxon>
        <taxon>Metazoa</taxon>
        <taxon>Ecdysozoa</taxon>
        <taxon>Arthropoda</taxon>
        <taxon>Hexapoda</taxon>
        <taxon>Insecta</taxon>
        <taxon>Pterygota</taxon>
        <taxon>Neoptera</taxon>
        <taxon>Paraneoptera</taxon>
        <taxon>Psocodea</taxon>
        <taxon>Troctomorpha</taxon>
        <taxon>Phthiraptera</taxon>
        <taxon>Anoplura</taxon>
        <taxon>Polyplacidae</taxon>
        <taxon>Polyplax</taxon>
    </lineage>
</organism>
<evidence type="ECO:0000256" key="5">
    <source>
        <dbReference type="ARBA" id="ARBA00023319"/>
    </source>
</evidence>
<dbReference type="EMBL" id="JAWJWF010000005">
    <property type="protein sequence ID" value="KAK6632221.1"/>
    <property type="molecule type" value="Genomic_DNA"/>
</dbReference>